<comment type="similarity">
    <text evidence="1 4">Belongs to the bacterial solute-binding protein 9 family.</text>
</comment>
<dbReference type="Gene3D" id="3.40.50.1980">
    <property type="entry name" value="Nitrogenase molybdenum iron protein domain"/>
    <property type="match status" value="3"/>
</dbReference>
<feature type="region of interest" description="Disordered" evidence="6">
    <location>
        <begin position="161"/>
        <end position="196"/>
    </location>
</feature>
<dbReference type="EMBL" id="JASXSX010000001">
    <property type="protein sequence ID" value="MDT3767114.1"/>
    <property type="molecule type" value="Genomic_DNA"/>
</dbReference>
<feature type="region of interest" description="Disordered" evidence="6">
    <location>
        <begin position="306"/>
        <end position="358"/>
    </location>
</feature>
<feature type="compositionally biased region" description="Polar residues" evidence="6">
    <location>
        <begin position="340"/>
        <end position="355"/>
    </location>
</feature>
<evidence type="ECO:0000256" key="7">
    <source>
        <dbReference type="SAM" id="SignalP"/>
    </source>
</evidence>
<comment type="caution">
    <text evidence="8">The sequence shown here is derived from an EMBL/GenBank/DDBJ whole genome shotgun (WGS) entry which is preliminary data.</text>
</comment>
<dbReference type="NCBIfam" id="NF038134">
    <property type="entry name" value="choice_anch_M"/>
    <property type="match status" value="1"/>
</dbReference>
<name>A0ABU3I9Q8_9ACTO</name>
<sequence>MRSARFRIRTRFGVRHFGLPALVISLCAALPLTAVGCDRHTFEADGRINAVTSTPIITDLARQVAGNRARVTGLMKPGSDPHTYEPSLRDIRNVANADVVFTNGLMLEEQALTRAIDANLQPGVQAIALAQAAQDQGARLIPLVEDAALDTVWLGLRTIGKPAGDSESSGDSKNAENSGDSGSAENSGTSGTSDNTAAASTVTMHLDHVEGPGQLFAYLTGTFGTPQVLLSTSHREVELPAGAHTHVSWAFTRPGVYRARIRAHVTGTKTTLPPRTVTFAVGVPADSNKRVLTSGHQDITADFTRGAITIQGDRPTRKNEDAAETADKNEAAAKGESGEQNRSNGTRTSDTQFSQAPEDVVVSVPSKTLQQVPADPQFRFIGAQNSEVYLLPQGVIGKHVHGELDPHLWHDAQNAILYAQTIADQLSRLDPDGAAEYARNMKALQSRLEQVDQKMRANIAQIPPSKRNLVTTHDGYGYLSAAYGINIAGFVTSSPTTQPSPRDLIALTRTLTNLKVNAVFLEPNASGSSNDLQRAAEQQGIRVCPIYGDSFTETVNSYEKMMTANAQNLLRCLGGHH</sequence>
<dbReference type="InterPro" id="IPR050492">
    <property type="entry name" value="Bact_metal-bind_prot9"/>
</dbReference>
<accession>A0ABU3I9Q8</accession>
<dbReference type="PRINTS" id="PR00691">
    <property type="entry name" value="ADHESINB"/>
</dbReference>
<dbReference type="RefSeq" id="WP_313272454.1">
    <property type="nucleotide sequence ID" value="NZ_JASXSX010000001.1"/>
</dbReference>
<feature type="compositionally biased region" description="Basic and acidic residues" evidence="6">
    <location>
        <begin position="314"/>
        <end position="339"/>
    </location>
</feature>
<dbReference type="NCBIfam" id="TIGR03769">
    <property type="entry name" value="P_ac_wall_RPT"/>
    <property type="match status" value="1"/>
</dbReference>
<dbReference type="PRINTS" id="PR00690">
    <property type="entry name" value="ADHESNFAMILY"/>
</dbReference>
<dbReference type="InterPro" id="IPR006129">
    <property type="entry name" value="AdhesinB"/>
</dbReference>
<proteinExistence type="inferred from homology"/>
<evidence type="ECO:0000256" key="1">
    <source>
        <dbReference type="ARBA" id="ARBA00011028"/>
    </source>
</evidence>
<feature type="chain" id="PRO_5047101246" evidence="7">
    <location>
        <begin position="35"/>
        <end position="577"/>
    </location>
</feature>
<dbReference type="Pfam" id="PF01297">
    <property type="entry name" value="ZnuA"/>
    <property type="match status" value="2"/>
</dbReference>
<dbReference type="PANTHER" id="PTHR42953:SF3">
    <property type="entry name" value="HIGH-AFFINITY ZINC UPTAKE SYSTEM PROTEIN ZNUA"/>
    <property type="match status" value="1"/>
</dbReference>
<evidence type="ECO:0000256" key="3">
    <source>
        <dbReference type="ARBA" id="ARBA00022729"/>
    </source>
</evidence>
<evidence type="ECO:0000256" key="5">
    <source>
        <dbReference type="SAM" id="Coils"/>
    </source>
</evidence>
<evidence type="ECO:0000313" key="8">
    <source>
        <dbReference type="EMBL" id="MDT3767114.1"/>
    </source>
</evidence>
<feature type="signal peptide" evidence="7">
    <location>
        <begin position="1"/>
        <end position="34"/>
    </location>
</feature>
<dbReference type="Proteomes" id="UP001247542">
    <property type="component" value="Unassembled WGS sequence"/>
</dbReference>
<feature type="coiled-coil region" evidence="5">
    <location>
        <begin position="434"/>
        <end position="461"/>
    </location>
</feature>
<feature type="compositionally biased region" description="Polar residues" evidence="6">
    <location>
        <begin position="166"/>
        <end position="196"/>
    </location>
</feature>
<keyword evidence="5" id="KW-0175">Coiled coil</keyword>
<gene>
    <name evidence="8" type="ORF">QS713_03400</name>
</gene>
<dbReference type="InterPro" id="IPR022435">
    <property type="entry name" value="Surface-anchored_actinobac"/>
</dbReference>
<evidence type="ECO:0000256" key="6">
    <source>
        <dbReference type="SAM" id="MobiDB-lite"/>
    </source>
</evidence>
<reference evidence="8 9" key="1">
    <citation type="submission" date="2023-06" db="EMBL/GenBank/DDBJ databases">
        <title>Draft genome sequence of Gleimia hominis type strain CCUG 57540T.</title>
        <authorList>
            <person name="Salva-Serra F."/>
            <person name="Cardew S."/>
            <person name="Jensie Markopoulos S."/>
            <person name="Ohlen M."/>
            <person name="Inganas E."/>
            <person name="Svensson-Stadler L."/>
            <person name="Moore E.R.B."/>
        </authorList>
    </citation>
    <scope>NUCLEOTIDE SEQUENCE [LARGE SCALE GENOMIC DNA]</scope>
    <source>
        <strain evidence="8 9">CCUG 57540</strain>
    </source>
</reference>
<dbReference type="SUPFAM" id="SSF53807">
    <property type="entry name" value="Helical backbone' metal receptor"/>
    <property type="match status" value="1"/>
</dbReference>
<dbReference type="PANTHER" id="PTHR42953">
    <property type="entry name" value="HIGH-AFFINITY ZINC UPTAKE SYSTEM PROTEIN ZNUA-RELATED"/>
    <property type="match status" value="1"/>
</dbReference>
<protein>
    <submittedName>
        <fullName evidence="8">Zinc ABC transporter substrate-binding protein</fullName>
    </submittedName>
</protein>
<evidence type="ECO:0000256" key="2">
    <source>
        <dbReference type="ARBA" id="ARBA00022448"/>
    </source>
</evidence>
<dbReference type="InterPro" id="IPR006128">
    <property type="entry name" value="Lipoprotein_PsaA-like"/>
</dbReference>
<organism evidence="8 9">
    <name type="scientific">Gleimia hominis</name>
    <dbReference type="NCBI Taxonomy" id="595468"/>
    <lineage>
        <taxon>Bacteria</taxon>
        <taxon>Bacillati</taxon>
        <taxon>Actinomycetota</taxon>
        <taxon>Actinomycetes</taxon>
        <taxon>Actinomycetales</taxon>
        <taxon>Actinomycetaceae</taxon>
        <taxon>Gleimia</taxon>
    </lineage>
</organism>
<keyword evidence="9" id="KW-1185">Reference proteome</keyword>
<evidence type="ECO:0000256" key="4">
    <source>
        <dbReference type="RuleBase" id="RU003512"/>
    </source>
</evidence>
<evidence type="ECO:0000313" key="9">
    <source>
        <dbReference type="Proteomes" id="UP001247542"/>
    </source>
</evidence>
<keyword evidence="2 4" id="KW-0813">Transport</keyword>
<keyword evidence="3 7" id="KW-0732">Signal</keyword>
<dbReference type="InterPro" id="IPR006127">
    <property type="entry name" value="ZnuA-like"/>
</dbReference>